<dbReference type="GO" id="GO:0006412">
    <property type="term" value="P:translation"/>
    <property type="evidence" value="ECO:0007669"/>
    <property type="project" value="InterPro"/>
</dbReference>
<dbReference type="EMBL" id="AGNL01020472">
    <property type="protein sequence ID" value="EJK61036.1"/>
    <property type="molecule type" value="Genomic_DNA"/>
</dbReference>
<evidence type="ECO:0000313" key="6">
    <source>
        <dbReference type="Proteomes" id="UP000266841"/>
    </source>
</evidence>
<accession>K0SJ47</accession>
<evidence type="ECO:0000313" key="5">
    <source>
        <dbReference type="EMBL" id="EJK61036.1"/>
    </source>
</evidence>
<comment type="similarity">
    <text evidence="1">Belongs to the universal ribosomal protein uS7 family.</text>
</comment>
<dbReference type="AlphaFoldDB" id="K0SJ47"/>
<dbReference type="InterPro" id="IPR000235">
    <property type="entry name" value="Ribosomal_uS7"/>
</dbReference>
<evidence type="ECO:0000256" key="2">
    <source>
        <dbReference type="ARBA" id="ARBA00022980"/>
    </source>
</evidence>
<dbReference type="InterPro" id="IPR023798">
    <property type="entry name" value="Ribosomal_uS7_dom"/>
</dbReference>
<organism evidence="5 6">
    <name type="scientific">Thalassiosira oceanica</name>
    <name type="common">Marine diatom</name>
    <dbReference type="NCBI Taxonomy" id="159749"/>
    <lineage>
        <taxon>Eukaryota</taxon>
        <taxon>Sar</taxon>
        <taxon>Stramenopiles</taxon>
        <taxon>Ochrophyta</taxon>
        <taxon>Bacillariophyta</taxon>
        <taxon>Coscinodiscophyceae</taxon>
        <taxon>Thalassiosirophycidae</taxon>
        <taxon>Thalassiosirales</taxon>
        <taxon>Thalassiosiraceae</taxon>
        <taxon>Thalassiosira</taxon>
    </lineage>
</organism>
<feature type="non-terminal residue" evidence="5">
    <location>
        <position position="1"/>
    </location>
</feature>
<keyword evidence="3" id="KW-0687">Ribonucleoprotein</keyword>
<gene>
    <name evidence="5" type="ORF">THAOC_18534</name>
</gene>
<sequence>NYALYLLATGAREASFRNLKTMAECLAEELVNAARGSSNSYAIKKKDEIERVSKSNRSSKSSFVGKVFETFALVVAPVGRYFVHASHVWTYETSNTTIKILTTWIPMAECRYDDLLEDCKEAKGNALTVEVLQPLDLGLNLPGDIVCVQSPSVACLPRRPPTKKRQGEPSFFDFDFTYPADELTSFSQIEDGSHDLVEVRVVQPSGPGGGMARQAQH</sequence>
<dbReference type="InterPro" id="IPR036823">
    <property type="entry name" value="Ribosomal_uS7_dom_sf"/>
</dbReference>
<comment type="caution">
    <text evidence="5">The sequence shown here is derived from an EMBL/GenBank/DDBJ whole genome shotgun (WGS) entry which is preliminary data.</text>
</comment>
<dbReference type="Gene3D" id="1.10.455.10">
    <property type="entry name" value="Ribosomal protein S7 domain"/>
    <property type="match status" value="1"/>
</dbReference>
<dbReference type="PANTHER" id="PTHR11205">
    <property type="entry name" value="RIBOSOMAL PROTEIN S7"/>
    <property type="match status" value="1"/>
</dbReference>
<feature type="domain" description="Small ribosomal subunit protein uS7" evidence="4">
    <location>
        <begin position="2"/>
        <end position="57"/>
    </location>
</feature>
<name>K0SJ47_THAOC</name>
<dbReference type="OrthoDB" id="10264639at2759"/>
<evidence type="ECO:0000256" key="1">
    <source>
        <dbReference type="ARBA" id="ARBA00007151"/>
    </source>
</evidence>
<dbReference type="GO" id="GO:1990904">
    <property type="term" value="C:ribonucleoprotein complex"/>
    <property type="evidence" value="ECO:0007669"/>
    <property type="project" value="UniProtKB-KW"/>
</dbReference>
<dbReference type="Pfam" id="PF00177">
    <property type="entry name" value="Ribosomal_S7"/>
    <property type="match status" value="1"/>
</dbReference>
<dbReference type="Proteomes" id="UP000266841">
    <property type="component" value="Unassembled WGS sequence"/>
</dbReference>
<reference evidence="5 6" key="1">
    <citation type="journal article" date="2012" name="Genome Biol.">
        <title>Genome and low-iron response of an oceanic diatom adapted to chronic iron limitation.</title>
        <authorList>
            <person name="Lommer M."/>
            <person name="Specht M."/>
            <person name="Roy A.S."/>
            <person name="Kraemer L."/>
            <person name="Andreson R."/>
            <person name="Gutowska M.A."/>
            <person name="Wolf J."/>
            <person name="Bergner S.V."/>
            <person name="Schilhabel M.B."/>
            <person name="Klostermeier U.C."/>
            <person name="Beiko R.G."/>
            <person name="Rosenstiel P."/>
            <person name="Hippler M."/>
            <person name="Laroche J."/>
        </authorList>
    </citation>
    <scope>NUCLEOTIDE SEQUENCE [LARGE SCALE GENOMIC DNA]</scope>
    <source>
        <strain evidence="5 6">CCMP1005</strain>
    </source>
</reference>
<keyword evidence="6" id="KW-1185">Reference proteome</keyword>
<proteinExistence type="inferred from homology"/>
<dbReference type="eggNOG" id="KOG3291">
    <property type="taxonomic scope" value="Eukaryota"/>
</dbReference>
<evidence type="ECO:0000259" key="4">
    <source>
        <dbReference type="Pfam" id="PF00177"/>
    </source>
</evidence>
<dbReference type="SUPFAM" id="SSF47973">
    <property type="entry name" value="Ribosomal protein S7"/>
    <property type="match status" value="1"/>
</dbReference>
<protein>
    <recommendedName>
        <fullName evidence="4">Small ribosomal subunit protein uS7 domain-containing protein</fullName>
    </recommendedName>
</protein>
<dbReference type="GO" id="GO:0005840">
    <property type="term" value="C:ribosome"/>
    <property type="evidence" value="ECO:0007669"/>
    <property type="project" value="UniProtKB-KW"/>
</dbReference>
<keyword evidence="2" id="KW-0689">Ribosomal protein</keyword>
<evidence type="ECO:0000256" key="3">
    <source>
        <dbReference type="ARBA" id="ARBA00023274"/>
    </source>
</evidence>